<reference evidence="3" key="1">
    <citation type="submission" date="2019-10" db="EMBL/GenBank/DDBJ databases">
        <authorList>
            <person name="Zhang R."/>
            <person name="Pan Y."/>
            <person name="Wang J."/>
            <person name="Ma R."/>
            <person name="Yu S."/>
        </authorList>
    </citation>
    <scope>NUCLEOTIDE SEQUENCE</scope>
    <source>
        <strain evidence="3">LA-IB0</strain>
        <tissue evidence="3">Leaf</tissue>
    </source>
</reference>
<dbReference type="PANTHER" id="PTHR47461:SF1">
    <property type="entry name" value="PHYTOLONGIN PHYL1.2"/>
    <property type="match status" value="1"/>
</dbReference>
<dbReference type="Proteomes" id="UP000826271">
    <property type="component" value="Unassembled WGS sequence"/>
</dbReference>
<comment type="caution">
    <text evidence="3">The sequence shown here is derived from an EMBL/GenBank/DDBJ whole genome shotgun (WGS) entry which is preliminary data.</text>
</comment>
<dbReference type="InterPro" id="IPR011012">
    <property type="entry name" value="Longin-like_dom_sf"/>
</dbReference>
<proteinExistence type="predicted"/>
<organism evidence="3 4">
    <name type="scientific">Buddleja alternifolia</name>
    <dbReference type="NCBI Taxonomy" id="168488"/>
    <lineage>
        <taxon>Eukaryota</taxon>
        <taxon>Viridiplantae</taxon>
        <taxon>Streptophyta</taxon>
        <taxon>Embryophyta</taxon>
        <taxon>Tracheophyta</taxon>
        <taxon>Spermatophyta</taxon>
        <taxon>Magnoliopsida</taxon>
        <taxon>eudicotyledons</taxon>
        <taxon>Gunneridae</taxon>
        <taxon>Pentapetalae</taxon>
        <taxon>asterids</taxon>
        <taxon>lamiids</taxon>
        <taxon>Lamiales</taxon>
        <taxon>Scrophulariaceae</taxon>
        <taxon>Buddlejeae</taxon>
        <taxon>Buddleja</taxon>
    </lineage>
</organism>
<feature type="region of interest" description="Disordered" evidence="1">
    <location>
        <begin position="215"/>
        <end position="250"/>
    </location>
</feature>
<evidence type="ECO:0008006" key="5">
    <source>
        <dbReference type="Google" id="ProtNLM"/>
    </source>
</evidence>
<accession>A0AAV6X835</accession>
<dbReference type="PANTHER" id="PTHR47461">
    <property type="entry name" value="PHYTOLONGIN PHYL1.2"/>
    <property type="match status" value="1"/>
</dbReference>
<keyword evidence="2" id="KW-1133">Transmembrane helix</keyword>
<evidence type="ECO:0000313" key="4">
    <source>
        <dbReference type="Proteomes" id="UP000826271"/>
    </source>
</evidence>
<evidence type="ECO:0000256" key="2">
    <source>
        <dbReference type="SAM" id="Phobius"/>
    </source>
</evidence>
<sequence length="327" mass="36895">MREWARNGRDLKAIAKLSHDTTPFFKGGNPLVSSKHEIGVLVIFVIRVWIEKKKSQGQARPGPAAGLVCSYPHLVGFCGIAFCSLINMDYIQNSVRYCCVWKGGEVVYSYNNNNGEHEIDNLAALCLEMCPPPYHRWYFETTGKRTFGFFMYEGYVYFAIVNASVGNSQVLRFLEKLRDEFRRVGNTKRCLTTLSLQQQLVPVVGRLVASLEDHRGTSYQGEPTPSPCNNTNGDAGSTKSPLLGKPTRHEKKNRLKDHVIGMREIEMEEHRGVLHSNIQGTSASTSSQNLQRKWRRQVQIVLAIDAAVCVVLFVIWLVICHGMDCIR</sequence>
<dbReference type="Gene3D" id="3.30.450.50">
    <property type="entry name" value="Longin domain"/>
    <property type="match status" value="1"/>
</dbReference>
<keyword evidence="2" id="KW-0812">Transmembrane</keyword>
<dbReference type="AlphaFoldDB" id="A0AAV6X835"/>
<dbReference type="GO" id="GO:0016020">
    <property type="term" value="C:membrane"/>
    <property type="evidence" value="ECO:0007669"/>
    <property type="project" value="InterPro"/>
</dbReference>
<evidence type="ECO:0000313" key="3">
    <source>
        <dbReference type="EMBL" id="KAG8378564.1"/>
    </source>
</evidence>
<keyword evidence="4" id="KW-1185">Reference proteome</keyword>
<protein>
    <recommendedName>
        <fullName evidence="5">Longin domain-containing protein</fullName>
    </recommendedName>
</protein>
<evidence type="ECO:0000256" key="1">
    <source>
        <dbReference type="SAM" id="MobiDB-lite"/>
    </source>
</evidence>
<name>A0AAV6X835_9LAMI</name>
<gene>
    <name evidence="3" type="ORF">BUALT_Bualt08G0150000</name>
</gene>
<feature type="transmembrane region" description="Helical" evidence="2">
    <location>
        <begin position="300"/>
        <end position="319"/>
    </location>
</feature>
<feature type="compositionally biased region" description="Polar residues" evidence="1">
    <location>
        <begin position="217"/>
        <end position="240"/>
    </location>
</feature>
<keyword evidence="2" id="KW-0472">Membrane</keyword>
<dbReference type="InterPro" id="IPR044783">
    <property type="entry name" value="PHYL"/>
</dbReference>
<dbReference type="SUPFAM" id="SSF64356">
    <property type="entry name" value="SNARE-like"/>
    <property type="match status" value="1"/>
</dbReference>
<dbReference type="EMBL" id="WHWC01000008">
    <property type="protein sequence ID" value="KAG8378564.1"/>
    <property type="molecule type" value="Genomic_DNA"/>
</dbReference>